<dbReference type="PRINTS" id="PR00033">
    <property type="entry name" value="HTHASNC"/>
</dbReference>
<name>A0A1J4SFR3_9BACT</name>
<protein>
    <recommendedName>
        <fullName evidence="4">HTH gntR-type domain-containing protein</fullName>
    </recommendedName>
</protein>
<dbReference type="SUPFAM" id="SSF48008">
    <property type="entry name" value="GntR ligand-binding domain-like"/>
    <property type="match status" value="1"/>
</dbReference>
<dbReference type="SMART" id="SM00895">
    <property type="entry name" value="FCD"/>
    <property type="match status" value="1"/>
</dbReference>
<dbReference type="InterPro" id="IPR008920">
    <property type="entry name" value="TF_FadR/GntR_C"/>
</dbReference>
<dbReference type="PANTHER" id="PTHR43537">
    <property type="entry name" value="TRANSCRIPTIONAL REGULATOR, GNTR FAMILY"/>
    <property type="match status" value="1"/>
</dbReference>
<dbReference type="Pfam" id="PF07729">
    <property type="entry name" value="FCD"/>
    <property type="match status" value="1"/>
</dbReference>
<dbReference type="PROSITE" id="PS50949">
    <property type="entry name" value="HTH_GNTR"/>
    <property type="match status" value="1"/>
</dbReference>
<dbReference type="SMART" id="SM00345">
    <property type="entry name" value="HTH_GNTR"/>
    <property type="match status" value="1"/>
</dbReference>
<organism evidence="5 6">
    <name type="scientific">Candidatus Desantisbacteria bacterium CG1_02_38_46</name>
    <dbReference type="NCBI Taxonomy" id="1817893"/>
    <lineage>
        <taxon>Bacteria</taxon>
        <taxon>Candidatus Desantisiibacteriota</taxon>
    </lineage>
</organism>
<evidence type="ECO:0000259" key="4">
    <source>
        <dbReference type="PROSITE" id="PS50949"/>
    </source>
</evidence>
<reference evidence="5 6" key="1">
    <citation type="journal article" date="2016" name="Environ. Microbiol.">
        <title>Genomic resolution of a cold subsurface aquifer community provides metabolic insights for novel microbes adapted to high CO concentrations.</title>
        <authorList>
            <person name="Probst A.J."/>
            <person name="Castelle C.J."/>
            <person name="Singh A."/>
            <person name="Brown C.T."/>
            <person name="Anantharaman K."/>
            <person name="Sharon I."/>
            <person name="Hug L.A."/>
            <person name="Burstein D."/>
            <person name="Emerson J.B."/>
            <person name="Thomas B.C."/>
            <person name="Banfield J.F."/>
        </authorList>
    </citation>
    <scope>NUCLEOTIDE SEQUENCE [LARGE SCALE GENOMIC DNA]</scope>
    <source>
        <strain evidence="5">CG1_02_38_46</strain>
    </source>
</reference>
<evidence type="ECO:0000313" key="6">
    <source>
        <dbReference type="Proteomes" id="UP000182278"/>
    </source>
</evidence>
<comment type="caution">
    <text evidence="5">The sequence shown here is derived from an EMBL/GenBank/DDBJ whole genome shotgun (WGS) entry which is preliminary data.</text>
</comment>
<gene>
    <name evidence="5" type="ORF">AUJ66_04450</name>
</gene>
<dbReference type="GO" id="GO:0003700">
    <property type="term" value="F:DNA-binding transcription factor activity"/>
    <property type="evidence" value="ECO:0007669"/>
    <property type="project" value="InterPro"/>
</dbReference>
<evidence type="ECO:0000256" key="1">
    <source>
        <dbReference type="ARBA" id="ARBA00023015"/>
    </source>
</evidence>
<dbReference type="Proteomes" id="UP000182278">
    <property type="component" value="Unassembled WGS sequence"/>
</dbReference>
<dbReference type="InterPro" id="IPR036388">
    <property type="entry name" value="WH-like_DNA-bd_sf"/>
</dbReference>
<keyword evidence="3" id="KW-0804">Transcription</keyword>
<proteinExistence type="predicted"/>
<keyword evidence="1" id="KW-0805">Transcription regulation</keyword>
<dbReference type="AlphaFoldDB" id="A0A1J4SFR3"/>
<dbReference type="STRING" id="1817893.AUJ66_04450"/>
<dbReference type="CDD" id="cd07377">
    <property type="entry name" value="WHTH_GntR"/>
    <property type="match status" value="1"/>
</dbReference>
<evidence type="ECO:0000313" key="5">
    <source>
        <dbReference type="EMBL" id="OIN97093.1"/>
    </source>
</evidence>
<dbReference type="InterPro" id="IPR000485">
    <property type="entry name" value="AsnC-type_HTH_dom"/>
</dbReference>
<dbReference type="PANTHER" id="PTHR43537:SF24">
    <property type="entry name" value="GLUCONATE OPERON TRANSCRIPTIONAL REPRESSOR"/>
    <property type="match status" value="1"/>
</dbReference>
<feature type="domain" description="HTH gntR-type" evidence="4">
    <location>
        <begin position="11"/>
        <end position="78"/>
    </location>
</feature>
<keyword evidence="2" id="KW-0238">DNA-binding</keyword>
<dbReference type="EMBL" id="MNUO01000065">
    <property type="protein sequence ID" value="OIN97093.1"/>
    <property type="molecule type" value="Genomic_DNA"/>
</dbReference>
<dbReference type="InterPro" id="IPR011711">
    <property type="entry name" value="GntR_C"/>
</dbReference>
<evidence type="ECO:0000256" key="3">
    <source>
        <dbReference type="ARBA" id="ARBA00023163"/>
    </source>
</evidence>
<dbReference type="GO" id="GO:0043565">
    <property type="term" value="F:sequence-specific DNA binding"/>
    <property type="evidence" value="ECO:0007669"/>
    <property type="project" value="InterPro"/>
</dbReference>
<dbReference type="Gene3D" id="1.10.10.10">
    <property type="entry name" value="Winged helix-like DNA-binding domain superfamily/Winged helix DNA-binding domain"/>
    <property type="match status" value="1"/>
</dbReference>
<dbReference type="PRINTS" id="PR00035">
    <property type="entry name" value="HTHGNTR"/>
</dbReference>
<dbReference type="Gene3D" id="1.20.120.530">
    <property type="entry name" value="GntR ligand-binding domain-like"/>
    <property type="match status" value="1"/>
</dbReference>
<dbReference type="InterPro" id="IPR036390">
    <property type="entry name" value="WH_DNA-bd_sf"/>
</dbReference>
<dbReference type="Pfam" id="PF00392">
    <property type="entry name" value="GntR"/>
    <property type="match status" value="1"/>
</dbReference>
<sequence>MKEKNNFLKRQNFSDSIYQNILEEIFCRKLKHGTRLKEREVAEKLGVSRTPVREAFYKLSKDGIIDIIPFRGAVVKKWNGKDLKEVYEIRSSLECLAIRLALPNIPEKKLKNLKERLKKVKEEKDFMKPDLSLHRLVMNHCGNERLGSILGNLHNLVHTFRILDAQFPQRNKQSRKEHLQIIDALLRRDAQESVSLMAKHIENTKNNILEDFFKEEGNSE</sequence>
<evidence type="ECO:0000256" key="2">
    <source>
        <dbReference type="ARBA" id="ARBA00023125"/>
    </source>
</evidence>
<dbReference type="InterPro" id="IPR000524">
    <property type="entry name" value="Tscrpt_reg_HTH_GntR"/>
</dbReference>
<dbReference type="SUPFAM" id="SSF46785">
    <property type="entry name" value="Winged helix' DNA-binding domain"/>
    <property type="match status" value="1"/>
</dbReference>
<accession>A0A1J4SFR3</accession>